<sequence length="251" mass="26933">MTQMSQVASLQQHVDCVPSKSLGGKRNAGCGTGSMKLASLYYMGRLTALDIKGSGATTGFASEADYPMTYNMTDDKVIAGPGNALQLLIDVGPLSEKQMTYLFLNERAPFATSMFVSESHMLIRPCCGNHNIGDPQDPCLYQPVESYGISVYTNTEECPPGIRANHAVLAVGMGTTATAGTPFWYIRNSWGVAWGDKGHIRLLRNSGNTHIPGTDPTMPGGTAMCSLGYMNSYPRAVGSQVEDSCTRFSFS</sequence>
<feature type="domain" description="Peptidase C1A papain C-terminal" evidence="2">
    <location>
        <begin position="10"/>
        <end position="220"/>
    </location>
</feature>
<dbReference type="STRING" id="1257118.L8HB51"/>
<dbReference type="PANTHER" id="PTHR12411">
    <property type="entry name" value="CYSTEINE PROTEASE FAMILY C1-RELATED"/>
    <property type="match status" value="1"/>
</dbReference>
<comment type="similarity">
    <text evidence="1">Belongs to the peptidase C1 family.</text>
</comment>
<dbReference type="Pfam" id="PF00112">
    <property type="entry name" value="Peptidase_C1"/>
    <property type="match status" value="1"/>
</dbReference>
<dbReference type="InterPro" id="IPR000668">
    <property type="entry name" value="Peptidase_C1A_C"/>
</dbReference>
<dbReference type="Proteomes" id="UP000011083">
    <property type="component" value="Unassembled WGS sequence"/>
</dbReference>
<keyword evidence="3" id="KW-0645">Protease</keyword>
<proteinExistence type="inferred from homology"/>
<dbReference type="GO" id="GO:0008234">
    <property type="term" value="F:cysteine-type peptidase activity"/>
    <property type="evidence" value="ECO:0007669"/>
    <property type="project" value="InterPro"/>
</dbReference>
<dbReference type="VEuPathDB" id="AmoebaDB:ACA1_022680"/>
<gene>
    <name evidence="3" type="ORF">ACA1_022680</name>
</gene>
<dbReference type="PROSITE" id="PS00639">
    <property type="entry name" value="THIOL_PROTEASE_HIS"/>
    <property type="match status" value="1"/>
</dbReference>
<dbReference type="SUPFAM" id="SSF54001">
    <property type="entry name" value="Cysteine proteinases"/>
    <property type="match status" value="1"/>
</dbReference>
<dbReference type="InterPro" id="IPR025660">
    <property type="entry name" value="Pept_his_AS"/>
</dbReference>
<dbReference type="AlphaFoldDB" id="L8HB51"/>
<dbReference type="EMBL" id="KB007892">
    <property type="protein sequence ID" value="ELR21963.1"/>
    <property type="molecule type" value="Genomic_DNA"/>
</dbReference>
<dbReference type="GO" id="GO:0006508">
    <property type="term" value="P:proteolysis"/>
    <property type="evidence" value="ECO:0007669"/>
    <property type="project" value="UniProtKB-KW"/>
</dbReference>
<name>L8HB51_ACACF</name>
<evidence type="ECO:0000259" key="2">
    <source>
        <dbReference type="SMART" id="SM00645"/>
    </source>
</evidence>
<evidence type="ECO:0000256" key="1">
    <source>
        <dbReference type="ARBA" id="ARBA00008455"/>
    </source>
</evidence>
<keyword evidence="3" id="KW-0378">Hydrolase</keyword>
<dbReference type="RefSeq" id="XP_004348337.1">
    <property type="nucleotide sequence ID" value="XM_004348287.1"/>
</dbReference>
<dbReference type="SMART" id="SM00645">
    <property type="entry name" value="Pept_C1"/>
    <property type="match status" value="1"/>
</dbReference>
<dbReference type="Gene3D" id="3.90.70.10">
    <property type="entry name" value="Cysteine proteinases"/>
    <property type="match status" value="1"/>
</dbReference>
<organism evidence="3 4">
    <name type="scientific">Acanthamoeba castellanii (strain ATCC 30010 / Neff)</name>
    <dbReference type="NCBI Taxonomy" id="1257118"/>
    <lineage>
        <taxon>Eukaryota</taxon>
        <taxon>Amoebozoa</taxon>
        <taxon>Discosea</taxon>
        <taxon>Longamoebia</taxon>
        <taxon>Centramoebida</taxon>
        <taxon>Acanthamoebidae</taxon>
        <taxon>Acanthamoeba</taxon>
    </lineage>
</organism>
<dbReference type="KEGG" id="acan:ACA1_022680"/>
<reference evidence="3 4" key="1">
    <citation type="journal article" date="2013" name="Genome Biol.">
        <title>Genome of Acanthamoeba castellanii highlights extensive lateral gene transfer and early evolution of tyrosine kinase signaling.</title>
        <authorList>
            <person name="Clarke M."/>
            <person name="Lohan A.J."/>
            <person name="Liu B."/>
            <person name="Lagkouvardos I."/>
            <person name="Roy S."/>
            <person name="Zafar N."/>
            <person name="Bertelli C."/>
            <person name="Schilde C."/>
            <person name="Kianianmomeni A."/>
            <person name="Burglin T.R."/>
            <person name="Frech C."/>
            <person name="Turcotte B."/>
            <person name="Kopec K.O."/>
            <person name="Synnott J.M."/>
            <person name="Choo C."/>
            <person name="Paponov I."/>
            <person name="Finkler A."/>
            <person name="Soon Heng Tan C."/>
            <person name="Hutchins A.P."/>
            <person name="Weinmeier T."/>
            <person name="Rattei T."/>
            <person name="Chu J.S."/>
            <person name="Gimenez G."/>
            <person name="Irimia M."/>
            <person name="Rigden D.J."/>
            <person name="Fitzpatrick D.A."/>
            <person name="Lorenzo-Morales J."/>
            <person name="Bateman A."/>
            <person name="Chiu C.H."/>
            <person name="Tang P."/>
            <person name="Hegemann P."/>
            <person name="Fromm H."/>
            <person name="Raoult D."/>
            <person name="Greub G."/>
            <person name="Miranda-Saavedra D."/>
            <person name="Chen N."/>
            <person name="Nash P."/>
            <person name="Ginger M.L."/>
            <person name="Horn M."/>
            <person name="Schaap P."/>
            <person name="Caler L."/>
            <person name="Loftus B."/>
        </authorList>
    </citation>
    <scope>NUCLEOTIDE SEQUENCE [LARGE SCALE GENOMIC DNA]</scope>
    <source>
        <strain evidence="3 4">Neff</strain>
    </source>
</reference>
<evidence type="ECO:0000313" key="4">
    <source>
        <dbReference type="Proteomes" id="UP000011083"/>
    </source>
</evidence>
<accession>L8HB51</accession>
<evidence type="ECO:0000313" key="3">
    <source>
        <dbReference type="EMBL" id="ELR21963.1"/>
    </source>
</evidence>
<dbReference type="InterPro" id="IPR013128">
    <property type="entry name" value="Peptidase_C1A"/>
</dbReference>
<keyword evidence="4" id="KW-1185">Reference proteome</keyword>
<protein>
    <submittedName>
        <fullName evidence="3">Papain family cysteine protease subfamily protein</fullName>
    </submittedName>
</protein>
<dbReference type="InterPro" id="IPR038765">
    <property type="entry name" value="Papain-like_cys_pep_sf"/>
</dbReference>
<dbReference type="GeneID" id="14922880"/>